<sequence length="46" mass="5257">MAENEKRREQNAEQRKRKADIPKGTYADPIANQGDIAEIKNVKDSE</sequence>
<dbReference type="RefSeq" id="WP_301165428.1">
    <property type="nucleotide sequence ID" value="NZ_JAUHTR010000003.1"/>
</dbReference>
<feature type="compositionally biased region" description="Basic and acidic residues" evidence="1">
    <location>
        <begin position="1"/>
        <end position="14"/>
    </location>
</feature>
<dbReference type="Proteomes" id="UP001172721">
    <property type="component" value="Unassembled WGS sequence"/>
</dbReference>
<gene>
    <name evidence="2" type="ORF">QYB97_07825</name>
</gene>
<evidence type="ECO:0008006" key="4">
    <source>
        <dbReference type="Google" id="ProtNLM"/>
    </source>
</evidence>
<dbReference type="EMBL" id="JAUHTR010000003">
    <property type="protein sequence ID" value="MDN4524379.1"/>
    <property type="molecule type" value="Genomic_DNA"/>
</dbReference>
<evidence type="ECO:0000313" key="2">
    <source>
        <dbReference type="EMBL" id="MDN4524379.1"/>
    </source>
</evidence>
<organism evidence="2 3">
    <name type="scientific">Fictibacillus fluitans</name>
    <dbReference type="NCBI Taxonomy" id="3058422"/>
    <lineage>
        <taxon>Bacteria</taxon>
        <taxon>Bacillati</taxon>
        <taxon>Bacillota</taxon>
        <taxon>Bacilli</taxon>
        <taxon>Bacillales</taxon>
        <taxon>Fictibacillaceae</taxon>
        <taxon>Fictibacillus</taxon>
    </lineage>
</organism>
<accession>A0ABT8HUF3</accession>
<reference evidence="2" key="1">
    <citation type="submission" date="2023-07" db="EMBL/GenBank/DDBJ databases">
        <title>Fictibacillus sp. isolated from freshwater pond.</title>
        <authorList>
            <person name="Kirdat K."/>
            <person name="Bhat A."/>
            <person name="Mourya A."/>
            <person name="Yadav A."/>
        </authorList>
    </citation>
    <scope>NUCLEOTIDE SEQUENCE</scope>
    <source>
        <strain evidence="2">NE201</strain>
    </source>
</reference>
<feature type="region of interest" description="Disordered" evidence="1">
    <location>
        <begin position="1"/>
        <end position="32"/>
    </location>
</feature>
<proteinExistence type="predicted"/>
<evidence type="ECO:0000256" key="1">
    <source>
        <dbReference type="SAM" id="MobiDB-lite"/>
    </source>
</evidence>
<protein>
    <recommendedName>
        <fullName evidence="4">YfhD family protein</fullName>
    </recommendedName>
</protein>
<comment type="caution">
    <text evidence="2">The sequence shown here is derived from an EMBL/GenBank/DDBJ whole genome shotgun (WGS) entry which is preliminary data.</text>
</comment>
<evidence type="ECO:0000313" key="3">
    <source>
        <dbReference type="Proteomes" id="UP001172721"/>
    </source>
</evidence>
<keyword evidence="3" id="KW-1185">Reference proteome</keyword>
<name>A0ABT8HUF3_9BACL</name>